<organism evidence="1 2">
    <name type="scientific">Sodalis ligni</name>
    <dbReference type="NCBI Taxonomy" id="2697027"/>
    <lineage>
        <taxon>Bacteria</taxon>
        <taxon>Pseudomonadati</taxon>
        <taxon>Pseudomonadota</taxon>
        <taxon>Gammaproteobacteria</taxon>
        <taxon>Enterobacterales</taxon>
        <taxon>Bruguierivoracaceae</taxon>
        <taxon>Sodalis</taxon>
    </lineage>
</organism>
<sequence>MLSSASVTKFMVKLRCRRRRMFALILLAFWLLLNAQLALASHQCSMPVTALPAAMEHTESMLHDNDPQQHAAEPGLLCDKHCVPDNAQKDSPHAPFAVLPSQTDLQLADWRDEPCIQDAAWLAPPIAGPPAEIRFCRFRE</sequence>
<proteinExistence type="predicted"/>
<evidence type="ECO:0008006" key="3">
    <source>
        <dbReference type="Google" id="ProtNLM"/>
    </source>
</evidence>
<protein>
    <recommendedName>
        <fullName evidence="3">DUF2946 domain-containing protein</fullName>
    </recommendedName>
</protein>
<keyword evidence="2" id="KW-1185">Reference proteome</keyword>
<dbReference type="AlphaFoldDB" id="A0A4R1NN87"/>
<accession>A0A4R1NN87</accession>
<dbReference type="Proteomes" id="UP000294555">
    <property type="component" value="Unassembled WGS sequence"/>
</dbReference>
<comment type="caution">
    <text evidence="1">The sequence shown here is derived from an EMBL/GenBank/DDBJ whole genome shotgun (WGS) entry which is preliminary data.</text>
</comment>
<reference evidence="1 2" key="1">
    <citation type="submission" date="2019-02" db="EMBL/GenBank/DDBJ databases">
        <title>Investigation of anaerobic lignin degradation for improved lignocellulosic biofuels.</title>
        <authorList>
            <person name="Deangelis K."/>
        </authorList>
    </citation>
    <scope>NUCLEOTIDE SEQUENCE [LARGE SCALE GENOMIC DNA]</scope>
    <source>
        <strain evidence="1 2">159R</strain>
    </source>
</reference>
<evidence type="ECO:0000313" key="2">
    <source>
        <dbReference type="Proteomes" id="UP000294555"/>
    </source>
</evidence>
<dbReference type="EMBL" id="SJOI01000001">
    <property type="protein sequence ID" value="TCL05760.1"/>
    <property type="molecule type" value="Genomic_DNA"/>
</dbReference>
<gene>
    <name evidence="1" type="ORF">EZJ58_3976</name>
</gene>
<name>A0A4R1NN87_9GAMM</name>
<evidence type="ECO:0000313" key="1">
    <source>
        <dbReference type="EMBL" id="TCL05760.1"/>
    </source>
</evidence>